<reference evidence="1 2" key="1">
    <citation type="journal article" date="2022" name="New Phytol.">
        <title>Ecological generalism drives hyperdiversity of secondary metabolite gene clusters in xylarialean endophytes.</title>
        <authorList>
            <person name="Franco M.E.E."/>
            <person name="Wisecaver J.H."/>
            <person name="Arnold A.E."/>
            <person name="Ju Y.M."/>
            <person name="Slot J.C."/>
            <person name="Ahrendt S."/>
            <person name="Moore L.P."/>
            <person name="Eastman K.E."/>
            <person name="Scott K."/>
            <person name="Konkel Z."/>
            <person name="Mondo S.J."/>
            <person name="Kuo A."/>
            <person name="Hayes R.D."/>
            <person name="Haridas S."/>
            <person name="Andreopoulos B."/>
            <person name="Riley R."/>
            <person name="LaButti K."/>
            <person name="Pangilinan J."/>
            <person name="Lipzen A."/>
            <person name="Amirebrahimi M."/>
            <person name="Yan J."/>
            <person name="Adam C."/>
            <person name="Keymanesh K."/>
            <person name="Ng V."/>
            <person name="Louie K."/>
            <person name="Northen T."/>
            <person name="Drula E."/>
            <person name="Henrissat B."/>
            <person name="Hsieh H.M."/>
            <person name="Youens-Clark K."/>
            <person name="Lutzoni F."/>
            <person name="Miadlikowska J."/>
            <person name="Eastwood D.C."/>
            <person name="Hamelin R.C."/>
            <person name="Grigoriev I.V."/>
            <person name="U'Ren J.M."/>
        </authorList>
    </citation>
    <scope>NUCLEOTIDE SEQUENCE [LARGE SCALE GENOMIC DNA]</scope>
    <source>
        <strain evidence="1 2">CBS 119005</strain>
    </source>
</reference>
<proteinExistence type="predicted"/>
<organism evidence="1 2">
    <name type="scientific">Hypoxylon rubiginosum</name>
    <dbReference type="NCBI Taxonomy" id="110542"/>
    <lineage>
        <taxon>Eukaryota</taxon>
        <taxon>Fungi</taxon>
        <taxon>Dikarya</taxon>
        <taxon>Ascomycota</taxon>
        <taxon>Pezizomycotina</taxon>
        <taxon>Sordariomycetes</taxon>
        <taxon>Xylariomycetidae</taxon>
        <taxon>Xylariales</taxon>
        <taxon>Hypoxylaceae</taxon>
        <taxon>Hypoxylon</taxon>
    </lineage>
</organism>
<sequence length="224" mass="24890">MKILVSYDAEAWVRVLVGHYFRAYCHRMVEIARAIPIYTANGGLSLASYSKTYCYRMEQGARIRMMQKKESYTAQRFAVALRVESHIHPIGPAPWTTRASPGLAPPGCSKACTSGVRRGLYLGGVWRGLHLGEDPRSYDTAKQAKMADAWNDTKRREWPSWSLICRSSTSDRIGGLTARPTQTTRLLYSRVRTNRAQPPHYGGGVELSQPTLGVGARCTHSDGG</sequence>
<dbReference type="Proteomes" id="UP001497700">
    <property type="component" value="Unassembled WGS sequence"/>
</dbReference>
<evidence type="ECO:0000313" key="2">
    <source>
        <dbReference type="Proteomes" id="UP001497700"/>
    </source>
</evidence>
<keyword evidence="2" id="KW-1185">Reference proteome</keyword>
<accession>A0ACB9Z8L0</accession>
<protein>
    <submittedName>
        <fullName evidence="1">Uncharacterized protein</fullName>
    </submittedName>
</protein>
<name>A0ACB9Z8L0_9PEZI</name>
<comment type="caution">
    <text evidence="1">The sequence shown here is derived from an EMBL/GenBank/DDBJ whole genome shotgun (WGS) entry which is preliminary data.</text>
</comment>
<evidence type="ECO:0000313" key="1">
    <source>
        <dbReference type="EMBL" id="KAI4867419.1"/>
    </source>
</evidence>
<dbReference type="EMBL" id="MU393447">
    <property type="protein sequence ID" value="KAI4867419.1"/>
    <property type="molecule type" value="Genomic_DNA"/>
</dbReference>
<gene>
    <name evidence="1" type="ORF">F4820DRAFT_467863</name>
</gene>